<organism evidence="2">
    <name type="scientific">viral metagenome</name>
    <dbReference type="NCBI Taxonomy" id="1070528"/>
    <lineage>
        <taxon>unclassified sequences</taxon>
        <taxon>metagenomes</taxon>
        <taxon>organismal metagenomes</taxon>
    </lineage>
</organism>
<keyword evidence="1" id="KW-1133">Transmembrane helix</keyword>
<dbReference type="SUPFAM" id="SSF49749">
    <property type="entry name" value="Group II dsDNA viruses VP"/>
    <property type="match status" value="1"/>
</dbReference>
<feature type="transmembrane region" description="Helical" evidence="1">
    <location>
        <begin position="7"/>
        <end position="26"/>
    </location>
</feature>
<dbReference type="InterPro" id="IPR016112">
    <property type="entry name" value="VP_dsDNA_II"/>
</dbReference>
<keyword evidence="1" id="KW-0472">Membrane</keyword>
<dbReference type="EMBL" id="MN740667">
    <property type="protein sequence ID" value="QHU06803.1"/>
    <property type="molecule type" value="Genomic_DNA"/>
</dbReference>
<keyword evidence="1" id="KW-0812">Transmembrane</keyword>
<proteinExistence type="predicted"/>
<protein>
    <submittedName>
        <fullName evidence="2">Uncharacterized protein</fullName>
    </submittedName>
</protein>
<name>A0A6C0JN64_9ZZZZ</name>
<sequence>MFYNKMLIYVFIIISLVFAVLFGIYYTKYNSCTKNNNTKGTIGRSLQSQSVLPDKNNKTVHACDPKNIPPKWPFSNYNFNGISIESVILSRVPGVSGVPVAGSEWSVSISRAGDLLLWLAGFVPGTLVNITFNDYTAGNQLSDDNGFIYVTNNVPLPTGVLPYNDMRVNITGLALVNGLIVRSTTSGMQQMSYNVSTEDVQNDCSPKSAIWGVYATVSPLDRTTMSKTPIKVTFPVAIISPKKIVNGKVVRLLVGYSTRSHIVKDGSLDTKVVI</sequence>
<reference evidence="2" key="1">
    <citation type="journal article" date="2020" name="Nature">
        <title>Giant virus diversity and host interactions through global metagenomics.</title>
        <authorList>
            <person name="Schulz F."/>
            <person name="Roux S."/>
            <person name="Paez-Espino D."/>
            <person name="Jungbluth S."/>
            <person name="Walsh D.A."/>
            <person name="Denef V.J."/>
            <person name="McMahon K.D."/>
            <person name="Konstantinidis K.T."/>
            <person name="Eloe-Fadrosh E.A."/>
            <person name="Kyrpides N.C."/>
            <person name="Woyke T."/>
        </authorList>
    </citation>
    <scope>NUCLEOTIDE SEQUENCE</scope>
    <source>
        <strain evidence="2">GVMAG-S-1038524-41</strain>
    </source>
</reference>
<evidence type="ECO:0000313" key="2">
    <source>
        <dbReference type="EMBL" id="QHU06803.1"/>
    </source>
</evidence>
<accession>A0A6C0JN64</accession>
<dbReference type="AlphaFoldDB" id="A0A6C0JN64"/>
<evidence type="ECO:0000256" key="1">
    <source>
        <dbReference type="SAM" id="Phobius"/>
    </source>
</evidence>